<gene>
    <name evidence="2" type="ordered locus">gll0131</name>
</gene>
<reference evidence="2 3" key="1">
    <citation type="journal article" date="2003" name="DNA Res.">
        <title>Complete genome structure of Gloeobacter violaceus PCC 7421, a cyanobacterium that lacks thylakoids.</title>
        <authorList>
            <person name="Nakamura Y."/>
            <person name="Kaneko T."/>
            <person name="Sato S."/>
            <person name="Mimuro M."/>
            <person name="Miyashita H."/>
            <person name="Tsuchiya T."/>
            <person name="Sasamoto S."/>
            <person name="Watanabe A."/>
            <person name="Kawashima K."/>
            <person name="Kishida Y."/>
            <person name="Kiyokawa C."/>
            <person name="Kohara M."/>
            <person name="Matsumoto M."/>
            <person name="Matsuno A."/>
            <person name="Nakazaki N."/>
            <person name="Shimpo S."/>
            <person name="Takeuchi C."/>
            <person name="Yamada M."/>
            <person name="Tabata S."/>
        </authorList>
    </citation>
    <scope>NUCLEOTIDE SEQUENCE [LARGE SCALE GENOMIC DNA]</scope>
    <source>
        <strain evidence="3">ATCC 29082 / PCC 7421</strain>
    </source>
</reference>
<evidence type="ECO:0000313" key="3">
    <source>
        <dbReference type="Proteomes" id="UP000000557"/>
    </source>
</evidence>
<dbReference type="EnsemblBacteria" id="BAC88072">
    <property type="protein sequence ID" value="BAC88072"/>
    <property type="gene ID" value="BAC88072"/>
</dbReference>
<dbReference type="PATRIC" id="fig|251221.4.peg.132"/>
<organism evidence="2 3">
    <name type="scientific">Gloeobacter violaceus (strain ATCC 29082 / PCC 7421)</name>
    <dbReference type="NCBI Taxonomy" id="251221"/>
    <lineage>
        <taxon>Bacteria</taxon>
        <taxon>Bacillati</taxon>
        <taxon>Cyanobacteriota</taxon>
        <taxon>Cyanophyceae</taxon>
        <taxon>Gloeobacterales</taxon>
        <taxon>Gloeobacteraceae</taxon>
        <taxon>Gloeobacter</taxon>
    </lineage>
</organism>
<evidence type="ECO:0000313" key="2">
    <source>
        <dbReference type="EMBL" id="BAC88072.1"/>
    </source>
</evidence>
<dbReference type="InParanoid" id="Q7NPC4"/>
<dbReference type="KEGG" id="gvi:gll0131"/>
<keyword evidence="3" id="KW-1185">Reference proteome</keyword>
<name>Q7NPC4_GLOVI</name>
<protein>
    <submittedName>
        <fullName evidence="2">Gll0131 protein</fullName>
    </submittedName>
</protein>
<dbReference type="HOGENOM" id="CLU_1254447_0_0_3"/>
<feature type="signal peptide" evidence="1">
    <location>
        <begin position="1"/>
        <end position="22"/>
    </location>
</feature>
<reference evidence="2 3" key="2">
    <citation type="journal article" date="2003" name="DNA Res.">
        <title>Complete genome structure of Gloeobacter violaceus PCC 7421, a cyanobacterium that lacks thylakoids (supplement).</title>
        <authorList>
            <person name="Nakamura Y."/>
            <person name="Kaneko T."/>
            <person name="Sato S."/>
            <person name="Mimuro M."/>
            <person name="Miyashita H."/>
            <person name="Tsuchiya T."/>
            <person name="Sasamoto S."/>
            <person name="Watanabe A."/>
            <person name="Kawashima K."/>
            <person name="Kishida Y."/>
            <person name="Kiyokawa C."/>
            <person name="Kohara M."/>
            <person name="Matsumoto M."/>
            <person name="Matsuno A."/>
            <person name="Nakazaki N."/>
            <person name="Shimpo S."/>
            <person name="Takeuchi C."/>
            <person name="Yamada M."/>
            <person name="Tabata S."/>
        </authorList>
    </citation>
    <scope>NUCLEOTIDE SEQUENCE [LARGE SCALE GENOMIC DNA]</scope>
    <source>
        <strain evidence="3">ATCC 29082 / PCC 7421</strain>
    </source>
</reference>
<dbReference type="AlphaFoldDB" id="Q7NPC4"/>
<accession>Q7NPC4</accession>
<feature type="chain" id="PRO_5004291945" evidence="1">
    <location>
        <begin position="23"/>
        <end position="229"/>
    </location>
</feature>
<keyword evidence="1" id="KW-0732">Signal</keyword>
<dbReference type="OrthoDB" id="573588at2"/>
<sequence>MSGSPSRRCPMLWLLLGLPLLAQTPAPPPVEPPVPAPSIEPAPVLTPPPPDAATLKIGGYTILTLRGPDSTARVEQALQRFANIVGEAPQPQLFVAVRGNDGGAIILVNDRGLVELSPRDTAPNGTSRVLPIARVWAGRLKSVLTNPTVLKGLFVFSGLPERIAYNSAEYVRGPAPVRDVGRFTTDGSRTTPDPEGKTWVLFWDSQLPLPQPTLYMLNRYREYVPYTRQ</sequence>
<dbReference type="STRING" id="251221.gene:10757600"/>
<proteinExistence type="predicted"/>
<evidence type="ECO:0000256" key="1">
    <source>
        <dbReference type="SAM" id="SignalP"/>
    </source>
</evidence>
<dbReference type="EMBL" id="BA000045">
    <property type="protein sequence ID" value="BAC88072.1"/>
    <property type="molecule type" value="Genomic_DNA"/>
</dbReference>
<dbReference type="eggNOG" id="ENOG5034B7E">
    <property type="taxonomic scope" value="Bacteria"/>
</dbReference>
<dbReference type="Proteomes" id="UP000000557">
    <property type="component" value="Chromosome"/>
</dbReference>